<gene>
    <name evidence="3" type="ORF">BAZ09_001855</name>
</gene>
<reference evidence="3 4" key="1">
    <citation type="submission" date="2017-09" db="EMBL/GenBank/DDBJ databases">
        <title>Complete circularized genomes of four mosquito-derived Elizabethkingia anophelis isolates.</title>
        <authorList>
            <person name="Nicholson A.C."/>
            <person name="Xu J."/>
        </authorList>
    </citation>
    <scope>NUCLEOTIDE SEQUENCE [LARGE SCALE GENOMIC DNA]</scope>
    <source>
        <strain evidence="3 4">R26</strain>
    </source>
</reference>
<dbReference type="Pfam" id="PF20448">
    <property type="entry name" value="DUF6705"/>
    <property type="match status" value="1"/>
</dbReference>
<dbReference type="EMBL" id="CP023401">
    <property type="protein sequence ID" value="ATC35012.1"/>
    <property type="molecule type" value="Genomic_DNA"/>
</dbReference>
<keyword evidence="1" id="KW-0732">Signal</keyword>
<evidence type="ECO:0000313" key="3">
    <source>
        <dbReference type="EMBL" id="ATC35012.1"/>
    </source>
</evidence>
<sequence>MKKIIFSTVFLLGIYASAQVERLSGAMNISTGVYLKDMDNILPKFVGEWTAEYKDNQVILNIEKVEKHPSKEENVSYYRDVLFMRYTILNPDGKEIYTNRHKSITDAGALKSSSASFENKSVGIQYTGEECHIGEGYITLTYKDPTHIVWEYIAEDKPIDKAKCPNYKNIKVYIPTVYELEFTKK</sequence>
<keyword evidence="4" id="KW-1185">Reference proteome</keyword>
<evidence type="ECO:0000259" key="2">
    <source>
        <dbReference type="Pfam" id="PF20448"/>
    </source>
</evidence>
<dbReference type="RefSeq" id="WP_009088766.1">
    <property type="nucleotide sequence ID" value="NZ_ANIW01000050.1"/>
</dbReference>
<feature type="chain" id="PRO_5046765776" description="DUF6705 domain-containing protein" evidence="1">
    <location>
        <begin position="19"/>
        <end position="185"/>
    </location>
</feature>
<dbReference type="InterPro" id="IPR046551">
    <property type="entry name" value="DUF6705"/>
</dbReference>
<dbReference type="Proteomes" id="UP000190057">
    <property type="component" value="Chromosome"/>
</dbReference>
<evidence type="ECO:0000313" key="4">
    <source>
        <dbReference type="Proteomes" id="UP000190057"/>
    </source>
</evidence>
<name>A0ABM6MPU9_9FLAO</name>
<dbReference type="GeneID" id="56683203"/>
<protein>
    <recommendedName>
        <fullName evidence="2">DUF6705 domain-containing protein</fullName>
    </recommendedName>
</protein>
<evidence type="ECO:0000256" key="1">
    <source>
        <dbReference type="SAM" id="SignalP"/>
    </source>
</evidence>
<accession>A0ABM6MPU9</accession>
<organism evidence="3 4">
    <name type="scientific">Elizabethkingia anophelis R26</name>
    <dbReference type="NCBI Taxonomy" id="1246994"/>
    <lineage>
        <taxon>Bacteria</taxon>
        <taxon>Pseudomonadati</taxon>
        <taxon>Bacteroidota</taxon>
        <taxon>Flavobacteriia</taxon>
        <taxon>Flavobacteriales</taxon>
        <taxon>Weeksellaceae</taxon>
        <taxon>Elizabethkingia</taxon>
    </lineage>
</organism>
<feature type="signal peptide" evidence="1">
    <location>
        <begin position="1"/>
        <end position="18"/>
    </location>
</feature>
<feature type="domain" description="DUF6705" evidence="2">
    <location>
        <begin position="1"/>
        <end position="147"/>
    </location>
</feature>
<proteinExistence type="predicted"/>